<evidence type="ECO:0000256" key="7">
    <source>
        <dbReference type="ARBA" id="ARBA00063781"/>
    </source>
</evidence>
<dbReference type="InterPro" id="IPR047565">
    <property type="entry name" value="Alpha-macroglob_thiol-ester_cl"/>
</dbReference>
<dbReference type="SMART" id="SM01419">
    <property type="entry name" value="Thiol-ester_cl"/>
    <property type="match status" value="1"/>
</dbReference>
<dbReference type="Gene3D" id="2.60.40.690">
    <property type="entry name" value="Alpha-macroglobulin, receptor-binding domain"/>
    <property type="match status" value="1"/>
</dbReference>
<dbReference type="Gene3D" id="2.60.40.10">
    <property type="entry name" value="Immunoglobulins"/>
    <property type="match status" value="2"/>
</dbReference>
<name>A0AAV4NQC7_CAEEX</name>
<sequence>MGLINAGNDSPDFESDWLEIRIISGLTFYLVLFSGYIFTAPKTLHARQMNQLQIIRFGCLEPSSLKVQLYVTKDYDSNETLAVSQVYQLEKGKKDSLLPFYVHFDGDDDYVYQGRIQINGTLCGKPISGSDEIHFSNSNANIYIIQTDKPFYKPGQEVLFRVLKLDSNLRPSNKDNDTADVYVEDPKGTRLFQFLGVHLGKGITQLKFPLADEPVKGSWSITVSSGKDTESTSFDVKEYRLPKFDVSINFPSFVLQNAVTFPVSVCAKYTYGKPVVGTLNLNTSLEIYSYQSSYDMTPILQQSVDLDGCYNYTVNVSQIDPKGYYNYRRIMVKANVIEEGTGVQINKTEYLDRSYSPLKLDFNTEESHGNFFKPGLPYRGKLKVSNPDNTPAARELIEICADISRKRKIDIWLASREVRNCKNFTSDINGIIKYVVGPQNADTVSVQLSARSIKYADTEDVGSPSASAFLDPFYSPSGNFMQLETINGPIPCGTQKDVKLLFTAKKSTHFKLTYQVLRLGKIVSTGTQEVNFNIEDDVSSKYENDNELINDSEIQIVPVPDDSPSPSSSSEEEDSDENLCPSARDSRYVPPIGEVRIPISVNASLAPSFTLLVFYVREDRETVADSQKIQVEKCFQNKVDLKFKDEVKQPGTPTSLKITSSPNSLCGVKVTDKSVSLLDSSDQLSQDKVFQLIEDLYDPGYYSPNLCYDNKPQPGLELSTGNSKIRPIGYSSSYEDSYATFQDAGFLVISNLVLFSRPCVDSGRSNVNRYFGAGPAFQFQAAQGPGGMPMQIAGPDGKASRITIPLKSAVETRSYFPETWLFKLQMTDATGKFVAKETLPHTITEWEGRAVCINSEDGLGISNTTSIRGFQPFFISYTLPISVIRGEEFVVVVSIFNYADAAFYHNYDLMHQLFQMSPQEKSKEATFGYYGSHITTPPIQSDPTIKVSLDQPVGFEVTSDLSKSDICIHPGTSESQNIKLKGTKVGSINITVQAQTSSSSSVCGSFPTYNGLAKDAITQHLEVEPEGFAGAKTHSILFCPSGNIKKSKKFSKTYSLSVPKNVVPDSQRAYVDVTGNIMGPTMQNLNNLVSLPTGCGEQNMVKFTPNYLVLDYLTDIGKLTDSVKSNAIRNLNTGYQREMTYRHYDGSFSAFGENDPEGSMFLTAFVLRSFHEAKRYIYIDDSVLSRAQDWIISKQKDDGCFPNVGKIIDSGIQGGLENDNRNGTITAYVLAALLISDYQNQTVINKAVKCMQKNNPLNPYETFLYAYTLALDGNKGAVNSLIGQIQSFANTTDGVTYYMNPDGTKSLNVETDAYAVLANLKVGNSKSDILPLIRYLTKNLNPYGGFHSTQDTCVGLDALSKFAKIIFKDPVDISVSISGGLTENVKITEANKLLVQRNKVSQVPSDLDITATGTGCGLIQTSLRYNSHTPPSKNTFSLDVAGECSSTDCKQRKITTVVKYLPQGKKSGMSLVQIKMVSGTIAVQDSLDQITADKNNKILRTEVENNNVNIYFAEISNEGQQFSFDVQEIVQVYNPQPGTAKVFDYYAPEYASSTTYTFPQAS</sequence>
<evidence type="ECO:0000256" key="5">
    <source>
        <dbReference type="ARBA" id="ARBA00023180"/>
    </source>
</evidence>
<keyword evidence="5" id="KW-0325">Glycoprotein</keyword>
<evidence type="ECO:0000259" key="11">
    <source>
        <dbReference type="SMART" id="SM01359"/>
    </source>
</evidence>
<evidence type="ECO:0000256" key="10">
    <source>
        <dbReference type="SAM" id="Phobius"/>
    </source>
</evidence>
<dbReference type="SMART" id="SM01361">
    <property type="entry name" value="A2M_recep"/>
    <property type="match status" value="1"/>
</dbReference>
<evidence type="ECO:0000313" key="14">
    <source>
        <dbReference type="EMBL" id="GIX86971.1"/>
    </source>
</evidence>
<accession>A0AAV4NQC7</accession>
<comment type="function">
    <text evidence="6">Binds covalently through a thioester bond to the pathogen surface resulting in pathogen clearance.</text>
</comment>
<dbReference type="InterPro" id="IPR019742">
    <property type="entry name" value="MacrogloblnA2_CS"/>
</dbReference>
<evidence type="ECO:0000256" key="9">
    <source>
        <dbReference type="SAM" id="MobiDB-lite"/>
    </source>
</evidence>
<feature type="domain" description="Alpha-2-macroglobulin" evidence="12">
    <location>
        <begin position="819"/>
        <end position="909"/>
    </location>
</feature>
<dbReference type="Pfam" id="PF07677">
    <property type="entry name" value="A2M_recep"/>
    <property type="match status" value="1"/>
</dbReference>
<feature type="region of interest" description="Disordered" evidence="9">
    <location>
        <begin position="556"/>
        <end position="586"/>
    </location>
</feature>
<comment type="subunit">
    <text evidence="7">Heterodimer of a TEP1-N chain and an TEP1-C chain non-covalently linked. Forms a complex composed of TEP1-N and TEP1-C heterodimer, LRIM1 and APL1C; the interaction stabilizes TEP1-N and TEP1-C heterodimer, prevents its binding to tissues while circulating in the hemolymph and protects the thioester bond from hydrolysis. Mature TEP1 and to a lesser extent full-length TEP1 interact with SPCLIP1; the interaction is induced by microbial infection.</text>
</comment>
<evidence type="ECO:0000256" key="2">
    <source>
        <dbReference type="ARBA" id="ARBA00022525"/>
    </source>
</evidence>
<dbReference type="InterPro" id="IPR036595">
    <property type="entry name" value="A-macroglobulin_rcpt-bd_sf"/>
</dbReference>
<feature type="compositionally biased region" description="Low complexity" evidence="9">
    <location>
        <begin position="557"/>
        <end position="569"/>
    </location>
</feature>
<dbReference type="SUPFAM" id="SSF49410">
    <property type="entry name" value="Alpha-macroglobulin receptor domain"/>
    <property type="match status" value="1"/>
</dbReference>
<comment type="caution">
    <text evidence="14">The sequence shown here is derived from an EMBL/GenBank/DDBJ whole genome shotgun (WGS) entry which is preliminary data.</text>
</comment>
<dbReference type="GO" id="GO:0005615">
    <property type="term" value="C:extracellular space"/>
    <property type="evidence" value="ECO:0007669"/>
    <property type="project" value="InterPro"/>
</dbReference>
<dbReference type="EMBL" id="BPLR01003635">
    <property type="protein sequence ID" value="GIX86971.1"/>
    <property type="molecule type" value="Genomic_DNA"/>
</dbReference>
<evidence type="ECO:0000256" key="1">
    <source>
        <dbReference type="ARBA" id="ARBA00004613"/>
    </source>
</evidence>
<evidence type="ECO:0000256" key="8">
    <source>
        <dbReference type="ARBA" id="ARBA00078071"/>
    </source>
</evidence>
<gene>
    <name evidence="14" type="primary">Mug1</name>
    <name evidence="14" type="ORF">CEXT_371531</name>
</gene>
<dbReference type="Pfam" id="PF00207">
    <property type="entry name" value="A2M"/>
    <property type="match status" value="1"/>
</dbReference>
<evidence type="ECO:0000313" key="15">
    <source>
        <dbReference type="Proteomes" id="UP001054945"/>
    </source>
</evidence>
<dbReference type="InterPro" id="IPR009048">
    <property type="entry name" value="A-macroglobulin_rcpt-bd"/>
</dbReference>
<dbReference type="GO" id="GO:0004866">
    <property type="term" value="F:endopeptidase inhibitor activity"/>
    <property type="evidence" value="ECO:0007669"/>
    <property type="project" value="InterPro"/>
</dbReference>
<dbReference type="InterPro" id="IPR002890">
    <property type="entry name" value="MG2"/>
</dbReference>
<protein>
    <recommendedName>
        <fullName evidence="8">TEP1-F</fullName>
    </recommendedName>
</protein>
<dbReference type="InterPro" id="IPR011626">
    <property type="entry name" value="Alpha-macroglobulin_TED"/>
</dbReference>
<dbReference type="InterPro" id="IPR040839">
    <property type="entry name" value="MG4"/>
</dbReference>
<reference evidence="14 15" key="1">
    <citation type="submission" date="2021-06" db="EMBL/GenBank/DDBJ databases">
        <title>Caerostris extrusa draft genome.</title>
        <authorList>
            <person name="Kono N."/>
            <person name="Arakawa K."/>
        </authorList>
    </citation>
    <scope>NUCLEOTIDE SEQUENCE [LARGE SCALE GENOMIC DNA]</scope>
</reference>
<evidence type="ECO:0000256" key="6">
    <source>
        <dbReference type="ARBA" id="ARBA00057615"/>
    </source>
</evidence>
<keyword evidence="2" id="KW-0964">Secreted</keyword>
<dbReference type="InterPro" id="IPR050473">
    <property type="entry name" value="A2M/Complement_sys"/>
</dbReference>
<keyword evidence="15" id="KW-1185">Reference proteome</keyword>
<dbReference type="SMART" id="SM01360">
    <property type="entry name" value="A2M"/>
    <property type="match status" value="1"/>
</dbReference>
<dbReference type="Proteomes" id="UP001054945">
    <property type="component" value="Unassembled WGS sequence"/>
</dbReference>
<keyword evidence="10" id="KW-0472">Membrane</keyword>
<dbReference type="PROSITE" id="PS00477">
    <property type="entry name" value="ALPHA_2_MACROGLOBULIN"/>
    <property type="match status" value="1"/>
</dbReference>
<evidence type="ECO:0000259" key="13">
    <source>
        <dbReference type="SMART" id="SM01361"/>
    </source>
</evidence>
<dbReference type="InterPro" id="IPR008930">
    <property type="entry name" value="Terpenoid_cyclase/PrenylTrfase"/>
</dbReference>
<evidence type="ECO:0000256" key="4">
    <source>
        <dbReference type="ARBA" id="ARBA00023157"/>
    </source>
</evidence>
<keyword evidence="10" id="KW-0812">Transmembrane</keyword>
<keyword evidence="10" id="KW-1133">Transmembrane helix</keyword>
<dbReference type="Gene3D" id="2.20.130.20">
    <property type="match status" value="1"/>
</dbReference>
<dbReference type="InterPro" id="IPR041555">
    <property type="entry name" value="MG3"/>
</dbReference>
<dbReference type="Gene3D" id="2.60.120.1540">
    <property type="match status" value="1"/>
</dbReference>
<dbReference type="Gene3D" id="1.50.10.20">
    <property type="match status" value="1"/>
</dbReference>
<dbReference type="Gene3D" id="6.20.50.160">
    <property type="match status" value="1"/>
</dbReference>
<feature type="domain" description="Alpha-2-macroglobulin bait region" evidence="11">
    <location>
        <begin position="481"/>
        <end position="678"/>
    </location>
</feature>
<dbReference type="SMART" id="SM01359">
    <property type="entry name" value="A2M_N_2"/>
    <property type="match status" value="1"/>
</dbReference>
<dbReference type="Pfam" id="PF07678">
    <property type="entry name" value="TED_complement"/>
    <property type="match status" value="1"/>
</dbReference>
<organism evidence="14 15">
    <name type="scientific">Caerostris extrusa</name>
    <name type="common">Bark spider</name>
    <name type="synonym">Caerostris bankana</name>
    <dbReference type="NCBI Taxonomy" id="172846"/>
    <lineage>
        <taxon>Eukaryota</taxon>
        <taxon>Metazoa</taxon>
        <taxon>Ecdysozoa</taxon>
        <taxon>Arthropoda</taxon>
        <taxon>Chelicerata</taxon>
        <taxon>Arachnida</taxon>
        <taxon>Araneae</taxon>
        <taxon>Araneomorphae</taxon>
        <taxon>Entelegynae</taxon>
        <taxon>Araneoidea</taxon>
        <taxon>Araneidae</taxon>
        <taxon>Caerostris</taxon>
    </lineage>
</organism>
<keyword evidence="3" id="KW-0732">Signal</keyword>
<feature type="transmembrane region" description="Helical" evidence="10">
    <location>
        <begin position="20"/>
        <end position="39"/>
    </location>
</feature>
<keyword evidence="4" id="KW-1015">Disulfide bond</keyword>
<dbReference type="Gene3D" id="2.60.40.1930">
    <property type="match status" value="2"/>
</dbReference>
<dbReference type="Pfam" id="PF17791">
    <property type="entry name" value="MG3"/>
    <property type="match status" value="1"/>
</dbReference>
<dbReference type="PANTHER" id="PTHR11412:SF171">
    <property type="entry name" value="PREGNANCY ZONE PROTEIN-LIKE PROTEIN"/>
    <property type="match status" value="1"/>
</dbReference>
<dbReference type="InterPro" id="IPR001599">
    <property type="entry name" value="Macroglobln_a2"/>
</dbReference>
<evidence type="ECO:0000259" key="12">
    <source>
        <dbReference type="SMART" id="SM01360"/>
    </source>
</evidence>
<dbReference type="InterPro" id="IPR013783">
    <property type="entry name" value="Ig-like_fold"/>
</dbReference>
<dbReference type="Gene3D" id="2.60.40.1940">
    <property type="match status" value="1"/>
</dbReference>
<dbReference type="Pfam" id="PF01835">
    <property type="entry name" value="MG2"/>
    <property type="match status" value="1"/>
</dbReference>
<feature type="domain" description="Alpha-macroglobulin receptor-binding" evidence="13">
    <location>
        <begin position="1467"/>
        <end position="1556"/>
    </location>
</feature>
<dbReference type="Pfam" id="PF07703">
    <property type="entry name" value="A2M_BRD"/>
    <property type="match status" value="1"/>
</dbReference>
<dbReference type="FunFam" id="2.60.40.1930:FF:000001">
    <property type="entry name" value="CD109 isoform 3"/>
    <property type="match status" value="1"/>
</dbReference>
<dbReference type="SUPFAM" id="SSF48239">
    <property type="entry name" value="Terpenoid cyclases/Protein prenyltransferases"/>
    <property type="match status" value="1"/>
</dbReference>
<dbReference type="PANTHER" id="PTHR11412">
    <property type="entry name" value="MACROGLOBULIN / COMPLEMENT"/>
    <property type="match status" value="1"/>
</dbReference>
<comment type="subcellular location">
    <subcellularLocation>
        <location evidence="1">Secreted</location>
    </subcellularLocation>
</comment>
<dbReference type="Pfam" id="PF17789">
    <property type="entry name" value="MG4"/>
    <property type="match status" value="1"/>
</dbReference>
<evidence type="ECO:0000256" key="3">
    <source>
        <dbReference type="ARBA" id="ARBA00022729"/>
    </source>
</evidence>
<dbReference type="InterPro" id="IPR011625">
    <property type="entry name" value="A2M_N_BRD"/>
</dbReference>
<proteinExistence type="predicted"/>